<dbReference type="InterPro" id="IPR013525">
    <property type="entry name" value="ABC2_TM"/>
</dbReference>
<gene>
    <name evidence="11" type="ORF">TM074_03810</name>
</gene>
<keyword evidence="5" id="KW-0997">Cell inner membrane</keyword>
<proteinExistence type="inferred from homology"/>
<evidence type="ECO:0000313" key="11">
    <source>
        <dbReference type="EMBL" id="XDN89800.1"/>
    </source>
</evidence>
<evidence type="ECO:0000256" key="1">
    <source>
        <dbReference type="ARBA" id="ARBA00004429"/>
    </source>
</evidence>
<dbReference type="PANTHER" id="PTHR30413:SF8">
    <property type="entry name" value="TRANSPORT PERMEASE PROTEIN"/>
    <property type="match status" value="1"/>
</dbReference>
<dbReference type="RefSeq" id="WP_010165286.1">
    <property type="nucleotide sequence ID" value="NZ_CP158487.1"/>
</dbReference>
<dbReference type="Pfam" id="PF01061">
    <property type="entry name" value="ABC2_membrane"/>
    <property type="match status" value="1"/>
</dbReference>
<keyword evidence="4 9" id="KW-1003">Cell membrane</keyword>
<reference evidence="11" key="1">
    <citation type="submission" date="2024-06" db="EMBL/GenBank/DDBJ databases">
        <authorList>
            <person name="Atkinson C."/>
            <person name="McLean J."/>
            <person name="Gallagher L."/>
            <person name="Bor B."/>
            <person name="Mougous J."/>
        </authorList>
    </citation>
    <scope>NUCLEOTIDE SEQUENCE</scope>
    <source>
        <strain evidence="11">TM7-074</strain>
    </source>
</reference>
<dbReference type="InterPro" id="IPR000412">
    <property type="entry name" value="ABC_2_transport"/>
</dbReference>
<name>A0AB39JE86_9BACT</name>
<evidence type="ECO:0000256" key="9">
    <source>
        <dbReference type="RuleBase" id="RU361157"/>
    </source>
</evidence>
<comment type="subcellular location">
    <subcellularLocation>
        <location evidence="1">Cell inner membrane</location>
        <topology evidence="1">Multi-pass membrane protein</topology>
    </subcellularLocation>
    <subcellularLocation>
        <location evidence="9">Cell membrane</location>
        <topology evidence="9">Multi-pass membrane protein</topology>
    </subcellularLocation>
</comment>
<organism evidence="11">
    <name type="scientific">Candidatus Nanosynbacter sp. TM7-074</name>
    <dbReference type="NCBI Taxonomy" id="3158573"/>
    <lineage>
        <taxon>Bacteria</taxon>
        <taxon>Candidatus Saccharimonadota</taxon>
        <taxon>Candidatus Saccharimonadia</taxon>
        <taxon>Candidatus Nanosynbacterales</taxon>
        <taxon>Candidatus Nanosynbacteraceae</taxon>
        <taxon>Candidatus Nanosynbacter</taxon>
    </lineage>
</organism>
<sequence length="272" mass="31008">MKKGVGLLDRKNRILLRELVVTDFKLRYQGSVLGYIWSVLKPLFLFAILYVVFVYVLQMDRGVPHFAVTLLLGVVLWSFFTEATSNGLGSIVNRGDLIRKLNFPKYIIVISGTISSLINLGINLLVVILFALINGVDFTWHVLWMIPLVLELYVFALGIAMLLSALNVKFRDTGYIWEIFLQAAFYATPIIYPLTMVMERSQKAAEILFINPVAQIIQDARYAMISQDASIVRMTDLIHDWRLAIPGFIILLMVTVGVWYFSKKSKFFAEDI</sequence>
<dbReference type="GO" id="GO:0015920">
    <property type="term" value="P:lipopolysaccharide transport"/>
    <property type="evidence" value="ECO:0007669"/>
    <property type="project" value="TreeGrafter"/>
</dbReference>
<accession>A0AB39JE86</accession>
<evidence type="ECO:0000259" key="10">
    <source>
        <dbReference type="PROSITE" id="PS51012"/>
    </source>
</evidence>
<protein>
    <recommendedName>
        <fullName evidence="9">Transport permease protein</fullName>
    </recommendedName>
</protein>
<feature type="transmembrane region" description="Helical" evidence="9">
    <location>
        <begin position="32"/>
        <end position="57"/>
    </location>
</feature>
<evidence type="ECO:0000256" key="2">
    <source>
        <dbReference type="ARBA" id="ARBA00007783"/>
    </source>
</evidence>
<dbReference type="GO" id="GO:0043190">
    <property type="term" value="C:ATP-binding cassette (ABC) transporter complex"/>
    <property type="evidence" value="ECO:0007669"/>
    <property type="project" value="InterPro"/>
</dbReference>
<keyword evidence="3 9" id="KW-0813">Transport</keyword>
<dbReference type="PRINTS" id="PR00164">
    <property type="entry name" value="ABC2TRNSPORT"/>
</dbReference>
<feature type="transmembrane region" description="Helical" evidence="9">
    <location>
        <begin position="175"/>
        <end position="194"/>
    </location>
</feature>
<feature type="transmembrane region" description="Helical" evidence="9">
    <location>
        <begin position="106"/>
        <end position="132"/>
    </location>
</feature>
<evidence type="ECO:0000256" key="8">
    <source>
        <dbReference type="ARBA" id="ARBA00023136"/>
    </source>
</evidence>
<dbReference type="AlphaFoldDB" id="A0AB39JE86"/>
<feature type="transmembrane region" description="Helical" evidence="9">
    <location>
        <begin position="63"/>
        <end position="85"/>
    </location>
</feature>
<keyword evidence="6 9" id="KW-0812">Transmembrane</keyword>
<feature type="transmembrane region" description="Helical" evidence="9">
    <location>
        <begin position="138"/>
        <end position="163"/>
    </location>
</feature>
<feature type="domain" description="ABC transmembrane type-2" evidence="10">
    <location>
        <begin position="33"/>
        <end position="264"/>
    </location>
</feature>
<keyword evidence="8 9" id="KW-0472">Membrane</keyword>
<feature type="transmembrane region" description="Helical" evidence="9">
    <location>
        <begin position="243"/>
        <end position="262"/>
    </location>
</feature>
<evidence type="ECO:0000256" key="7">
    <source>
        <dbReference type="ARBA" id="ARBA00022989"/>
    </source>
</evidence>
<evidence type="ECO:0000256" key="3">
    <source>
        <dbReference type="ARBA" id="ARBA00022448"/>
    </source>
</evidence>
<dbReference type="PANTHER" id="PTHR30413">
    <property type="entry name" value="INNER MEMBRANE TRANSPORT PERMEASE"/>
    <property type="match status" value="1"/>
</dbReference>
<dbReference type="EMBL" id="CP158487">
    <property type="protein sequence ID" value="XDN89800.1"/>
    <property type="molecule type" value="Genomic_DNA"/>
</dbReference>
<evidence type="ECO:0000256" key="5">
    <source>
        <dbReference type="ARBA" id="ARBA00022519"/>
    </source>
</evidence>
<keyword evidence="7 9" id="KW-1133">Transmembrane helix</keyword>
<evidence type="ECO:0000256" key="6">
    <source>
        <dbReference type="ARBA" id="ARBA00022692"/>
    </source>
</evidence>
<dbReference type="InterPro" id="IPR047817">
    <property type="entry name" value="ABC2_TM_bact-type"/>
</dbReference>
<dbReference type="GO" id="GO:0140359">
    <property type="term" value="F:ABC-type transporter activity"/>
    <property type="evidence" value="ECO:0007669"/>
    <property type="project" value="InterPro"/>
</dbReference>
<evidence type="ECO:0000256" key="4">
    <source>
        <dbReference type="ARBA" id="ARBA00022475"/>
    </source>
</evidence>
<comment type="similarity">
    <text evidence="2 9">Belongs to the ABC-2 integral membrane protein family.</text>
</comment>
<dbReference type="PROSITE" id="PS51012">
    <property type="entry name" value="ABC_TM2"/>
    <property type="match status" value="1"/>
</dbReference>